<dbReference type="Pfam" id="PF01408">
    <property type="entry name" value="GFO_IDH_MocA"/>
    <property type="match status" value="1"/>
</dbReference>
<dbReference type="AlphaFoldDB" id="A0A841U5W2"/>
<keyword evidence="4" id="KW-1185">Reference proteome</keyword>
<sequence>MERLRVGIIGLGSWGECHLEAYRALPFVEVAAVCDPRPERRRLAEEKYGVPSVYESAEELLKREDIGLVSVVTYEKEHLPPVLAALRAGKHVLVEKPVATDAAEAREMLETARKAGRFVAPGHLLRFDPKHAEARRLIGNGELGRVASIYMKRSRKNSLYRTYKRTHTVYELTIHDIDLAIWYAGSRVSEVTAAGCFLSGDDSPEVLWAQLRFENGTLAVLHSNWMTHDAAGLTINDYTEVIGELATVQFDAAASGVQLLGTAGRETTDLSVHHNQGGRVVGALKEQLAYLCECAQLGREPSVASFEDAVHGIEVADAIAESARLGRPVRIGG</sequence>
<name>A0A841U5W2_9BACL</name>
<feature type="domain" description="GFO/IDH/MocA-like oxidoreductase" evidence="2">
    <location>
        <begin position="132"/>
        <end position="248"/>
    </location>
</feature>
<dbReference type="InterPro" id="IPR000683">
    <property type="entry name" value="Gfo/Idh/MocA-like_OxRdtase_N"/>
</dbReference>
<dbReference type="PANTHER" id="PTHR43377:SF1">
    <property type="entry name" value="BILIVERDIN REDUCTASE A"/>
    <property type="match status" value="1"/>
</dbReference>
<evidence type="ECO:0000313" key="4">
    <source>
        <dbReference type="Proteomes" id="UP000553776"/>
    </source>
</evidence>
<dbReference type="PANTHER" id="PTHR43377">
    <property type="entry name" value="BILIVERDIN REDUCTASE A"/>
    <property type="match status" value="1"/>
</dbReference>
<reference evidence="3 4" key="1">
    <citation type="submission" date="2020-08" db="EMBL/GenBank/DDBJ databases">
        <title>Cohnella phylogeny.</title>
        <authorList>
            <person name="Dunlap C."/>
        </authorList>
    </citation>
    <scope>NUCLEOTIDE SEQUENCE [LARGE SCALE GENOMIC DNA]</scope>
    <source>
        <strain evidence="3 4">DSM 25239</strain>
    </source>
</reference>
<dbReference type="Pfam" id="PF22725">
    <property type="entry name" value="GFO_IDH_MocA_C3"/>
    <property type="match status" value="1"/>
</dbReference>
<dbReference type="InterPro" id="IPR051450">
    <property type="entry name" value="Gfo/Idh/MocA_Oxidoreductases"/>
</dbReference>
<dbReference type="GO" id="GO:0000166">
    <property type="term" value="F:nucleotide binding"/>
    <property type="evidence" value="ECO:0007669"/>
    <property type="project" value="InterPro"/>
</dbReference>
<gene>
    <name evidence="3" type="ORF">H7B90_18585</name>
</gene>
<dbReference type="InterPro" id="IPR036291">
    <property type="entry name" value="NAD(P)-bd_dom_sf"/>
</dbReference>
<dbReference type="Gene3D" id="3.40.50.720">
    <property type="entry name" value="NAD(P)-binding Rossmann-like Domain"/>
    <property type="match status" value="1"/>
</dbReference>
<accession>A0A841U5W2</accession>
<protein>
    <submittedName>
        <fullName evidence="3">Gfo/Idh/MocA family oxidoreductase</fullName>
    </submittedName>
</protein>
<proteinExistence type="predicted"/>
<dbReference type="InterPro" id="IPR055170">
    <property type="entry name" value="GFO_IDH_MocA-like_dom"/>
</dbReference>
<feature type="domain" description="Gfo/Idh/MocA-like oxidoreductase N-terminal" evidence="1">
    <location>
        <begin position="4"/>
        <end position="123"/>
    </location>
</feature>
<dbReference type="Proteomes" id="UP000553776">
    <property type="component" value="Unassembled WGS sequence"/>
</dbReference>
<organism evidence="3 4">
    <name type="scientific">Cohnella xylanilytica</name>
    <dbReference type="NCBI Taxonomy" id="557555"/>
    <lineage>
        <taxon>Bacteria</taxon>
        <taxon>Bacillati</taxon>
        <taxon>Bacillota</taxon>
        <taxon>Bacilli</taxon>
        <taxon>Bacillales</taxon>
        <taxon>Paenibacillaceae</taxon>
        <taxon>Cohnella</taxon>
    </lineage>
</organism>
<evidence type="ECO:0000259" key="2">
    <source>
        <dbReference type="Pfam" id="PF22725"/>
    </source>
</evidence>
<evidence type="ECO:0000313" key="3">
    <source>
        <dbReference type="EMBL" id="MBB6693400.1"/>
    </source>
</evidence>
<dbReference type="SUPFAM" id="SSF55347">
    <property type="entry name" value="Glyceraldehyde-3-phosphate dehydrogenase-like, C-terminal domain"/>
    <property type="match status" value="1"/>
</dbReference>
<evidence type="ECO:0000259" key="1">
    <source>
        <dbReference type="Pfam" id="PF01408"/>
    </source>
</evidence>
<dbReference type="RefSeq" id="WP_185137382.1">
    <property type="nucleotide sequence ID" value="NZ_BORM01000049.1"/>
</dbReference>
<dbReference type="SUPFAM" id="SSF51735">
    <property type="entry name" value="NAD(P)-binding Rossmann-fold domains"/>
    <property type="match status" value="1"/>
</dbReference>
<dbReference type="EMBL" id="JACJVR010000072">
    <property type="protein sequence ID" value="MBB6693400.1"/>
    <property type="molecule type" value="Genomic_DNA"/>
</dbReference>
<dbReference type="Gene3D" id="3.30.360.10">
    <property type="entry name" value="Dihydrodipicolinate Reductase, domain 2"/>
    <property type="match status" value="1"/>
</dbReference>
<comment type="caution">
    <text evidence="3">The sequence shown here is derived from an EMBL/GenBank/DDBJ whole genome shotgun (WGS) entry which is preliminary data.</text>
</comment>